<protein>
    <recommendedName>
        <fullName evidence="1">UPF0386 protein RZS32_003320</fullName>
    </recommendedName>
</protein>
<name>A0ABZ2TGW5_9RHOB</name>
<sequence>MNISKHEQRVLHVLAQGGAIHFERMGNGKVRHVTCFTRDGHALANCPLPLFDRLRKRKFIHSRNSLPYRITQLGLRSVNAQLDNR</sequence>
<dbReference type="InterPro" id="IPR018654">
    <property type="entry name" value="YjhX_toxin"/>
</dbReference>
<evidence type="ECO:0000313" key="3">
    <source>
        <dbReference type="Proteomes" id="UP001281305"/>
    </source>
</evidence>
<evidence type="ECO:0000256" key="1">
    <source>
        <dbReference type="HAMAP-Rule" id="MF_00827"/>
    </source>
</evidence>
<dbReference type="Pfam" id="PF09857">
    <property type="entry name" value="YjhX_toxin"/>
    <property type="match status" value="1"/>
</dbReference>
<dbReference type="RefSeq" id="WP_317055612.1">
    <property type="nucleotide sequence ID" value="NZ_CP146606.1"/>
</dbReference>
<organism evidence="2 3">
    <name type="scientific">Roseovarius rhodophyticola</name>
    <dbReference type="NCBI Taxonomy" id="3080827"/>
    <lineage>
        <taxon>Bacteria</taxon>
        <taxon>Pseudomonadati</taxon>
        <taxon>Pseudomonadota</taxon>
        <taxon>Alphaproteobacteria</taxon>
        <taxon>Rhodobacterales</taxon>
        <taxon>Roseobacteraceae</taxon>
        <taxon>Roseovarius</taxon>
    </lineage>
</organism>
<dbReference type="Proteomes" id="UP001281305">
    <property type="component" value="Chromosome"/>
</dbReference>
<comment type="similarity">
    <text evidence="1">Belongs to the UPF0386 family.</text>
</comment>
<dbReference type="EMBL" id="CP146606">
    <property type="protein sequence ID" value="WYK18929.1"/>
    <property type="molecule type" value="Genomic_DNA"/>
</dbReference>
<keyword evidence="3" id="KW-1185">Reference proteome</keyword>
<accession>A0ABZ2TGW5</accession>
<evidence type="ECO:0000313" key="2">
    <source>
        <dbReference type="EMBL" id="WYK18929.1"/>
    </source>
</evidence>
<dbReference type="NCBIfam" id="NF010240">
    <property type="entry name" value="PRK13687.1"/>
    <property type="match status" value="1"/>
</dbReference>
<gene>
    <name evidence="2" type="ORF">RZS32_003320</name>
</gene>
<proteinExistence type="inferred from homology"/>
<reference evidence="2 3" key="1">
    <citation type="submission" date="2024-02" db="EMBL/GenBank/DDBJ databases">
        <title>Roseovarius strain W115 nov., isolated from a marine algae.</title>
        <authorList>
            <person name="Lee M.W."/>
            <person name="Lee J.K."/>
            <person name="Kim J.M."/>
            <person name="Choi D.G."/>
            <person name="Baek J.H."/>
            <person name="Bayburt H."/>
            <person name="Jung J.J."/>
            <person name="Han D.M."/>
            <person name="Jeon C.O."/>
        </authorList>
    </citation>
    <scope>NUCLEOTIDE SEQUENCE [LARGE SCALE GENOMIC DNA]</scope>
    <source>
        <strain evidence="2 3">W115</strain>
    </source>
</reference>
<dbReference type="HAMAP" id="MF_00827">
    <property type="entry name" value="UPF0386"/>
    <property type="match status" value="1"/>
</dbReference>